<evidence type="ECO:0008006" key="3">
    <source>
        <dbReference type="Google" id="ProtNLM"/>
    </source>
</evidence>
<protein>
    <recommendedName>
        <fullName evidence="3">Asp23/Gls24 family envelope stress response protein</fullName>
    </recommendedName>
</protein>
<sequence>MRVVGFVGPSGTGKSYRALWVAKERNIDYIIDDGLLIYQNRIIAGKSAKKEPTKVGSIKTALFTDPDHRNQVIEALKKHNPDAILILGTSDGMVERIAEILGLGTVSEKVYIEDVASELEIKQALNTRIHQGKHVIPVPTVELKKDFAGYFLDPLQIFKRKAKGHFQNMGEKSVVRPPFSYNGKYTVSDYAIYQIVNHIITGMEEMDKISRFRINKDNDGVIIDMDVIMVYGYNLVDAIKRAQKMIQAGLERFAALNIREICITAKGLVMKKSEP</sequence>
<gene>
    <name evidence="1" type="ORF">CSTERTH_12895</name>
</gene>
<reference evidence="1 2" key="1">
    <citation type="submission" date="2016-02" db="EMBL/GenBank/DDBJ databases">
        <title>Comparison of Clostridium stercorarium subspecies using comparative genomics and transcriptomics.</title>
        <authorList>
            <person name="Schellenberg J."/>
            <person name="Thallinger G."/>
            <person name="Levin D.B."/>
            <person name="Zhang X."/>
            <person name="Alvare G."/>
            <person name="Fristensky B."/>
            <person name="Sparling R."/>
        </authorList>
    </citation>
    <scope>NUCLEOTIDE SEQUENCE [LARGE SCALE GENOMIC DNA]</scope>
    <source>
        <strain evidence="1 2">DSM 2910</strain>
    </source>
</reference>
<evidence type="ECO:0000313" key="2">
    <source>
        <dbReference type="Proteomes" id="UP000092971"/>
    </source>
</evidence>
<dbReference type="RefSeq" id="WP_015360316.1">
    <property type="nucleotide sequence ID" value="NZ_CP014672.1"/>
</dbReference>
<dbReference type="OrthoDB" id="5429664at2"/>
<evidence type="ECO:0000313" key="1">
    <source>
        <dbReference type="EMBL" id="ANW99864.1"/>
    </source>
</evidence>
<organism evidence="1 2">
    <name type="scientific">Thermoclostridium stercorarium subsp. thermolacticum DSM 2910</name>
    <dbReference type="NCBI Taxonomy" id="1121336"/>
    <lineage>
        <taxon>Bacteria</taxon>
        <taxon>Bacillati</taxon>
        <taxon>Bacillota</taxon>
        <taxon>Clostridia</taxon>
        <taxon>Eubacteriales</taxon>
        <taxon>Oscillospiraceae</taxon>
        <taxon>Thermoclostridium</taxon>
    </lineage>
</organism>
<proteinExistence type="predicted"/>
<dbReference type="SUPFAM" id="SSF52540">
    <property type="entry name" value="P-loop containing nucleoside triphosphate hydrolases"/>
    <property type="match status" value="1"/>
</dbReference>
<dbReference type="Proteomes" id="UP000092971">
    <property type="component" value="Chromosome"/>
</dbReference>
<dbReference type="InterPro" id="IPR027417">
    <property type="entry name" value="P-loop_NTPase"/>
</dbReference>
<dbReference type="AlphaFoldDB" id="A0A1B1YGH0"/>
<name>A0A1B1YGH0_THEST</name>
<accession>A0A1B1YGH0</accession>
<dbReference type="EMBL" id="CP014672">
    <property type="protein sequence ID" value="ANW99864.1"/>
    <property type="molecule type" value="Genomic_DNA"/>
</dbReference>